<dbReference type="Pfam" id="PF02910">
    <property type="entry name" value="Succ_DH_flav_C"/>
    <property type="match status" value="1"/>
</dbReference>
<dbReference type="EC" id="1.3.5.1" evidence="4"/>
<dbReference type="Proteomes" id="UP000008825">
    <property type="component" value="Chromosome"/>
</dbReference>
<dbReference type="HOGENOM" id="CLU_014312_7_0_7"/>
<evidence type="ECO:0000256" key="10">
    <source>
        <dbReference type="ARBA" id="ARBA00023002"/>
    </source>
</evidence>
<evidence type="ECO:0000313" key="17">
    <source>
        <dbReference type="Proteomes" id="UP000008825"/>
    </source>
</evidence>
<evidence type="ECO:0000313" key="16">
    <source>
        <dbReference type="EMBL" id="ACH40328.1"/>
    </source>
</evidence>
<dbReference type="Gene3D" id="3.90.700.10">
    <property type="entry name" value="Succinate dehydrogenase/fumarate reductase flavoprotein, catalytic domain"/>
    <property type="match status" value="1"/>
</dbReference>
<dbReference type="GO" id="GO:0008177">
    <property type="term" value="F:succinate dehydrogenase (quinone) activity"/>
    <property type="evidence" value="ECO:0007669"/>
    <property type="project" value="UniProtKB-EC"/>
</dbReference>
<evidence type="ECO:0000256" key="4">
    <source>
        <dbReference type="ARBA" id="ARBA00012792"/>
    </source>
</evidence>
<reference evidence="16 17" key="2">
    <citation type="journal article" date="2010" name="BMC Genomics">
        <title>The genome of Geobacter bemidjiensis, exemplar for the subsurface clade of Geobacter species that predominate in Fe(III)-reducing subsurface environments.</title>
        <authorList>
            <person name="Aklujkar M."/>
            <person name="Young N.D."/>
            <person name="Holmes D."/>
            <person name="Chavan M."/>
            <person name="Risso C."/>
            <person name="Kiss H.E."/>
            <person name="Han C.S."/>
            <person name="Land M.L."/>
            <person name="Lovley D.R."/>
        </authorList>
    </citation>
    <scope>NUCLEOTIDE SEQUENCE [LARGE SCALE GENOMIC DNA]</scope>
    <source>
        <strain evidence="17">ATCC BAA-1014 / DSM 16622 / JCM 12645 / Bem</strain>
    </source>
</reference>
<dbReference type="FunFam" id="3.90.700.10:FF:000006">
    <property type="entry name" value="Succinate dehydrogenase flavoprotein subunit"/>
    <property type="match status" value="1"/>
</dbReference>
<dbReference type="SUPFAM" id="SSF46977">
    <property type="entry name" value="Succinate dehydrogenase/fumarate reductase flavoprotein C-terminal domain"/>
    <property type="match status" value="1"/>
</dbReference>
<keyword evidence="10" id="KW-0560">Oxidoreductase</keyword>
<comment type="catalytic activity">
    <reaction evidence="12">
        <text>a quinone + succinate = fumarate + a quinol</text>
        <dbReference type="Rhea" id="RHEA:40523"/>
        <dbReference type="ChEBI" id="CHEBI:24646"/>
        <dbReference type="ChEBI" id="CHEBI:29806"/>
        <dbReference type="ChEBI" id="CHEBI:30031"/>
        <dbReference type="ChEBI" id="CHEBI:132124"/>
        <dbReference type="EC" id="1.3.5.1"/>
    </reaction>
</comment>
<evidence type="ECO:0000256" key="9">
    <source>
        <dbReference type="ARBA" id="ARBA00022982"/>
    </source>
</evidence>
<evidence type="ECO:0000259" key="15">
    <source>
        <dbReference type="Pfam" id="PF02910"/>
    </source>
</evidence>
<dbReference type="FunFam" id="3.50.50.60:FF:000009">
    <property type="entry name" value="Succinate dehydrogenase flavoprotein subunit"/>
    <property type="match status" value="1"/>
</dbReference>
<evidence type="ECO:0000256" key="13">
    <source>
        <dbReference type="PIRSR" id="PIRSR630664-50"/>
    </source>
</evidence>
<dbReference type="InterPro" id="IPR011280">
    <property type="entry name" value="Succ_DH/Fum_Rdt_flav_su"/>
</dbReference>
<evidence type="ECO:0000256" key="7">
    <source>
        <dbReference type="ARBA" id="ARBA00022630"/>
    </source>
</evidence>
<dbReference type="InterPro" id="IPR003953">
    <property type="entry name" value="FAD-dep_OxRdtase_2_FAD-bd"/>
</dbReference>
<reference evidence="16 17" key="1">
    <citation type="submission" date="2008-07" db="EMBL/GenBank/DDBJ databases">
        <title>Complete sequence of Geobacter bemidjiensis BEM.</title>
        <authorList>
            <consortium name="US DOE Joint Genome Institute"/>
            <person name="Lucas S."/>
            <person name="Copeland A."/>
            <person name="Lapidus A."/>
            <person name="Glavina del Rio T."/>
            <person name="Dalin E."/>
            <person name="Tice H."/>
            <person name="Bruce D."/>
            <person name="Goodwin L."/>
            <person name="Pitluck S."/>
            <person name="Kiss H."/>
            <person name="Brettin T."/>
            <person name="Detter J.C."/>
            <person name="Han C."/>
            <person name="Kuske C.R."/>
            <person name="Schmutz J."/>
            <person name="Larimer F."/>
            <person name="Land M."/>
            <person name="Hauser L."/>
            <person name="Kyrpides N."/>
            <person name="Lykidis A."/>
            <person name="Lovley D."/>
            <person name="Richardson P."/>
        </authorList>
    </citation>
    <scope>NUCLEOTIDE SEQUENCE [LARGE SCALE GENOMIC DNA]</scope>
    <source>
        <strain evidence="17">ATCC BAA-1014 / DSM 16622 / JCM 12645 / Bem</strain>
    </source>
</reference>
<evidence type="ECO:0000256" key="3">
    <source>
        <dbReference type="ARBA" id="ARBA00008040"/>
    </source>
</evidence>
<dbReference type="KEGG" id="gbm:Gbem_3333"/>
<dbReference type="NCBIfam" id="TIGR01811">
    <property type="entry name" value="sdhA_Bsu"/>
    <property type="match status" value="1"/>
</dbReference>
<feature type="domain" description="FAD-dependent oxidoreductase 2 FAD-binding" evidence="14">
    <location>
        <begin position="36"/>
        <end position="441"/>
    </location>
</feature>
<keyword evidence="6" id="KW-1003">Cell membrane</keyword>
<keyword evidence="9" id="KW-0249">Electron transport</keyword>
<evidence type="ECO:0000256" key="1">
    <source>
        <dbReference type="ARBA" id="ARBA00001974"/>
    </source>
</evidence>
<dbReference type="eggNOG" id="COG1053">
    <property type="taxonomic scope" value="Bacteria"/>
</dbReference>
<keyword evidence="11" id="KW-0472">Membrane</keyword>
<dbReference type="PANTHER" id="PTHR11632:SF53">
    <property type="entry name" value="SUCCINATE DEHYDROGENASE FLAVOPROTEIN SUBUNIT"/>
    <property type="match status" value="1"/>
</dbReference>
<keyword evidence="5" id="KW-0813">Transport</keyword>
<evidence type="ECO:0000256" key="11">
    <source>
        <dbReference type="ARBA" id="ARBA00023136"/>
    </source>
</evidence>
<dbReference type="OrthoDB" id="9806724at2"/>
<gene>
    <name evidence="16" type="primary">frdA</name>
    <name evidence="16" type="ordered locus">Gbem_3333</name>
</gene>
<dbReference type="PANTHER" id="PTHR11632">
    <property type="entry name" value="SUCCINATE DEHYDROGENASE 2 FLAVOPROTEIN SUBUNIT"/>
    <property type="match status" value="1"/>
</dbReference>
<dbReference type="PRINTS" id="PR00368">
    <property type="entry name" value="FADPNR"/>
</dbReference>
<protein>
    <recommendedName>
        <fullName evidence="4">succinate dehydrogenase</fullName>
        <ecNumber evidence="4">1.3.5.1</ecNumber>
    </recommendedName>
</protein>
<dbReference type="EMBL" id="CP001124">
    <property type="protein sequence ID" value="ACH40328.1"/>
    <property type="molecule type" value="Genomic_DNA"/>
</dbReference>
<dbReference type="InterPro" id="IPR030664">
    <property type="entry name" value="SdhA/FrdA/AprA"/>
</dbReference>
<sequence>MILDGKCPKGPIQTSWDRHRFDLKLVNPANKRKYKILVVGTGLAGGAAAASLGELGYNVEAFCYQDSARRAHSIAAQGGINAAKNYPNDGDSIYRLFYDTIKGGDFRAREADVWRLAQVSNNIIDQCVAQGVPFARDYAGYLDNRSFGGAQVSRTFYARGQTGQQLLLGAYSALSRQVKAGTVKLFARTEMLDLVVVDGEAKGITIRDLITGEIRTHVGDAVVLATGGYVNVFYLSTNAMGCSVTANWRAHKKGAFFANPCYTQIHPTCIPQSGDHQSKLTLMSESLRNDGRCWAPKKKGDNRHPNEIPEDERDYYLERKYPSFGNLAPRDIASRAAKEQCDDGRGVGPGGRGVNLDFSAAIQRVGEDTIRERYGNLFEMYEKITDENAYKQPMRMYPAPHYSMGGLWVDYNCESNVPGLFVLGEANFSVHGANRLGASALMQGLADGYFVIPYTIANYLAKTKPGAVKADHPECKKSIEDVKSYNNRLLNINGKKTVSEFHRELGKIMWENVGMARSEETLKDAIKKIPVLREEFWKNVKVTGKGEELNQQLENAGRVADFLEFGELMAKDALHRNESCGGHFRVEHQMPDGEAKRDDENYCYVGAWEFKGVDKEPELHKEPLAFDNVHLAVRSYK</sequence>
<dbReference type="SUPFAM" id="SSF56425">
    <property type="entry name" value="Succinate dehydrogenase/fumarate reductase flavoprotein, catalytic domain"/>
    <property type="match status" value="1"/>
</dbReference>
<dbReference type="SUPFAM" id="SSF51905">
    <property type="entry name" value="FAD/NAD(P)-binding domain"/>
    <property type="match status" value="1"/>
</dbReference>
<dbReference type="RefSeq" id="WP_012531761.1">
    <property type="nucleotide sequence ID" value="NC_011146.1"/>
</dbReference>
<dbReference type="GO" id="GO:0005886">
    <property type="term" value="C:plasma membrane"/>
    <property type="evidence" value="ECO:0007669"/>
    <property type="project" value="UniProtKB-SubCell"/>
</dbReference>
<evidence type="ECO:0000259" key="14">
    <source>
        <dbReference type="Pfam" id="PF00890"/>
    </source>
</evidence>
<accession>B5EAI9</accession>
<keyword evidence="8" id="KW-0274">FAD</keyword>
<dbReference type="FunFam" id="1.20.58.100:FF:000003">
    <property type="entry name" value="Succinate dehydrogenase flavoprotein subunit"/>
    <property type="match status" value="1"/>
</dbReference>
<dbReference type="InterPro" id="IPR015939">
    <property type="entry name" value="Fum_Rdtase/Succ_DH_flav-like_C"/>
</dbReference>
<name>B5EAI9_CITBB</name>
<dbReference type="InterPro" id="IPR037099">
    <property type="entry name" value="Fum_R/Succ_DH_flav-like_C_sf"/>
</dbReference>
<feature type="domain" description="Fumarate reductase/succinate dehydrogenase flavoprotein-like C-terminal" evidence="15">
    <location>
        <begin position="502"/>
        <end position="636"/>
    </location>
</feature>
<dbReference type="Pfam" id="PF00890">
    <property type="entry name" value="FAD_binding_2"/>
    <property type="match status" value="1"/>
</dbReference>
<comment type="similarity">
    <text evidence="3">Belongs to the FAD-dependent oxidoreductase 2 family. FRD/SDH subfamily.</text>
</comment>
<evidence type="ECO:0000256" key="2">
    <source>
        <dbReference type="ARBA" id="ARBA00004413"/>
    </source>
</evidence>
<keyword evidence="7" id="KW-0285">Flavoprotein</keyword>
<keyword evidence="17" id="KW-1185">Reference proteome</keyword>
<dbReference type="InterPro" id="IPR027477">
    <property type="entry name" value="Succ_DH/fumarate_Rdtase_cat_sf"/>
</dbReference>
<comment type="cofactor">
    <cofactor evidence="1">
        <name>FAD</name>
        <dbReference type="ChEBI" id="CHEBI:57692"/>
    </cofactor>
</comment>
<dbReference type="NCBIfam" id="NF005749">
    <property type="entry name" value="PRK07573.1"/>
    <property type="match status" value="1"/>
</dbReference>
<organism evidence="16 17">
    <name type="scientific">Citrifermentans bemidjiense (strain ATCC BAA-1014 / DSM 16622 / JCM 12645 / Bem)</name>
    <name type="common">Geobacter bemidjiensis</name>
    <dbReference type="NCBI Taxonomy" id="404380"/>
    <lineage>
        <taxon>Bacteria</taxon>
        <taxon>Pseudomonadati</taxon>
        <taxon>Thermodesulfobacteriota</taxon>
        <taxon>Desulfuromonadia</taxon>
        <taxon>Geobacterales</taxon>
        <taxon>Geobacteraceae</taxon>
        <taxon>Citrifermentans</taxon>
    </lineage>
</organism>
<proteinExistence type="inferred from homology"/>
<evidence type="ECO:0000256" key="6">
    <source>
        <dbReference type="ARBA" id="ARBA00022475"/>
    </source>
</evidence>
<dbReference type="Gene3D" id="3.50.50.60">
    <property type="entry name" value="FAD/NAD(P)-binding domain"/>
    <property type="match status" value="1"/>
</dbReference>
<dbReference type="STRING" id="404380.Gbem_3333"/>
<feature type="active site" description="Proton acceptor" evidence="13">
    <location>
        <position position="330"/>
    </location>
</feature>
<comment type="subcellular location">
    <subcellularLocation>
        <location evidence="2">Cell membrane</location>
        <topology evidence="2">Peripheral membrane protein</topology>
        <orientation evidence="2">Cytoplasmic side</orientation>
    </subcellularLocation>
</comment>
<dbReference type="GO" id="GO:0009061">
    <property type="term" value="P:anaerobic respiration"/>
    <property type="evidence" value="ECO:0007669"/>
    <property type="project" value="TreeGrafter"/>
</dbReference>
<dbReference type="InterPro" id="IPR036188">
    <property type="entry name" value="FAD/NAD-bd_sf"/>
</dbReference>
<evidence type="ECO:0000256" key="12">
    <source>
        <dbReference type="ARBA" id="ARBA00049220"/>
    </source>
</evidence>
<dbReference type="AlphaFoldDB" id="B5EAI9"/>
<evidence type="ECO:0000256" key="8">
    <source>
        <dbReference type="ARBA" id="ARBA00022827"/>
    </source>
</evidence>
<evidence type="ECO:0000256" key="5">
    <source>
        <dbReference type="ARBA" id="ARBA00022448"/>
    </source>
</evidence>
<dbReference type="Gene3D" id="1.20.58.100">
    <property type="entry name" value="Fumarate reductase/succinate dehydrogenase flavoprotein-like, C-terminal domain"/>
    <property type="match status" value="1"/>
</dbReference>
<dbReference type="GO" id="GO:0050660">
    <property type="term" value="F:flavin adenine dinucleotide binding"/>
    <property type="evidence" value="ECO:0007669"/>
    <property type="project" value="TreeGrafter"/>
</dbReference>
<dbReference type="GO" id="GO:0009055">
    <property type="term" value="F:electron transfer activity"/>
    <property type="evidence" value="ECO:0007669"/>
    <property type="project" value="TreeGrafter"/>
</dbReference>